<sequence length="44" mass="5182">MNMLKQQELRYKLNSDIFSRQEKIKVLPIILTILLAILVLLLSK</sequence>
<gene>
    <name evidence="2" type="ORF">QE207_07955</name>
</gene>
<accession>A0AA95K1B8</accession>
<dbReference type="EMBL" id="CP123498">
    <property type="protein sequence ID" value="WGL96464.1"/>
    <property type="molecule type" value="Genomic_DNA"/>
</dbReference>
<proteinExistence type="predicted"/>
<evidence type="ECO:0000256" key="1">
    <source>
        <dbReference type="SAM" id="Phobius"/>
    </source>
</evidence>
<dbReference type="Proteomes" id="UP001177597">
    <property type="component" value="Chromosome"/>
</dbReference>
<feature type="transmembrane region" description="Helical" evidence="1">
    <location>
        <begin position="26"/>
        <end position="43"/>
    </location>
</feature>
<dbReference type="AlphaFoldDB" id="A0AA95K1B8"/>
<organism evidence="2 3">
    <name type="scientific">Arsenophonus nasoniae</name>
    <name type="common">son-killer infecting Nasonia vitripennis</name>
    <dbReference type="NCBI Taxonomy" id="638"/>
    <lineage>
        <taxon>Bacteria</taxon>
        <taxon>Pseudomonadati</taxon>
        <taxon>Pseudomonadota</taxon>
        <taxon>Gammaproteobacteria</taxon>
        <taxon>Enterobacterales</taxon>
        <taxon>Morganellaceae</taxon>
        <taxon>Arsenophonus</taxon>
    </lineage>
</organism>
<keyword evidence="1" id="KW-0812">Transmembrane</keyword>
<keyword evidence="1" id="KW-1133">Transmembrane helix</keyword>
<protein>
    <submittedName>
        <fullName evidence="2">Uncharacterized protein</fullName>
    </submittedName>
</protein>
<evidence type="ECO:0000313" key="3">
    <source>
        <dbReference type="Proteomes" id="UP001177597"/>
    </source>
</evidence>
<dbReference type="RefSeq" id="WP_280629953.1">
    <property type="nucleotide sequence ID" value="NZ_CP123498.1"/>
</dbReference>
<evidence type="ECO:0000313" key="2">
    <source>
        <dbReference type="EMBL" id="WGL96464.1"/>
    </source>
</evidence>
<keyword evidence="1" id="KW-0472">Membrane</keyword>
<reference evidence="2" key="1">
    <citation type="submission" date="2023-04" db="EMBL/GenBank/DDBJ databases">
        <title>Genome dynamics across the evolutionary transition to endosymbiosis.</title>
        <authorList>
            <person name="Siozios S."/>
            <person name="Nadal-Jimenez P."/>
            <person name="Azagi T."/>
            <person name="Sprong H."/>
            <person name="Frost C.L."/>
            <person name="Parratt S.R."/>
            <person name="Taylor G."/>
            <person name="Brettell L."/>
            <person name="Lew K.C."/>
            <person name="Croft L."/>
            <person name="King K.C."/>
            <person name="Brockhurst M.A."/>
            <person name="Hypsa V."/>
            <person name="Novakova E."/>
            <person name="Darby A.C."/>
            <person name="Hurst G.D.D."/>
        </authorList>
    </citation>
    <scope>NUCLEOTIDE SEQUENCE</scope>
    <source>
        <strain evidence="2">AIh</strain>
    </source>
</reference>
<name>A0AA95K1B8_9GAMM</name>